<dbReference type="FunFam" id="3.10.580.10:FF:000002">
    <property type="entry name" value="Magnesium/cobalt efflux protein CorC"/>
    <property type="match status" value="1"/>
</dbReference>
<evidence type="ECO:0000256" key="1">
    <source>
        <dbReference type="ARBA" id="ARBA00004651"/>
    </source>
</evidence>
<name>A0A084JCX9_9CLOT</name>
<dbReference type="SUPFAM" id="SSF54631">
    <property type="entry name" value="CBS-domain pair"/>
    <property type="match status" value="1"/>
</dbReference>
<proteinExistence type="inferred from homology"/>
<dbReference type="PANTHER" id="PTHR43099">
    <property type="entry name" value="UPF0053 PROTEIN YRKA"/>
    <property type="match status" value="1"/>
</dbReference>
<evidence type="ECO:0000259" key="13">
    <source>
        <dbReference type="PROSITE" id="PS51846"/>
    </source>
</evidence>
<dbReference type="RefSeq" id="WP_035132074.1">
    <property type="nucleotide sequence ID" value="NZ_JPMD01000017.1"/>
</dbReference>
<organism evidence="14 15">
    <name type="scientific">Clostridium sulfidigenes</name>
    <dbReference type="NCBI Taxonomy" id="318464"/>
    <lineage>
        <taxon>Bacteria</taxon>
        <taxon>Bacillati</taxon>
        <taxon>Bacillota</taxon>
        <taxon>Clostridia</taxon>
        <taxon>Eubacteriales</taxon>
        <taxon>Clostridiaceae</taxon>
        <taxon>Clostridium</taxon>
    </lineage>
</organism>
<accession>A0A084JCX9</accession>
<dbReference type="InterPro" id="IPR002550">
    <property type="entry name" value="CNNM"/>
</dbReference>
<gene>
    <name evidence="14" type="ORF">IO99_08000</name>
</gene>
<dbReference type="InterPro" id="IPR044751">
    <property type="entry name" value="Ion_transp-like_CBS"/>
</dbReference>
<evidence type="ECO:0000256" key="2">
    <source>
        <dbReference type="ARBA" id="ARBA00006337"/>
    </source>
</evidence>
<evidence type="ECO:0000256" key="8">
    <source>
        <dbReference type="ARBA" id="ARBA00023136"/>
    </source>
</evidence>
<feature type="transmembrane region" description="Helical" evidence="11">
    <location>
        <begin position="61"/>
        <end position="83"/>
    </location>
</feature>
<evidence type="ECO:0000256" key="11">
    <source>
        <dbReference type="SAM" id="Phobius"/>
    </source>
</evidence>
<dbReference type="Pfam" id="PF01595">
    <property type="entry name" value="CNNM"/>
    <property type="match status" value="1"/>
</dbReference>
<dbReference type="SUPFAM" id="SSF56176">
    <property type="entry name" value="FAD-binding/transporter-associated domain-like"/>
    <property type="match status" value="1"/>
</dbReference>
<dbReference type="PROSITE" id="PS51371">
    <property type="entry name" value="CBS"/>
    <property type="match status" value="2"/>
</dbReference>
<comment type="subcellular location">
    <subcellularLocation>
        <location evidence="1">Cell membrane</location>
        <topology evidence="1">Multi-pass membrane protein</topology>
    </subcellularLocation>
</comment>
<evidence type="ECO:0000256" key="10">
    <source>
        <dbReference type="PROSITE-ProRule" id="PRU01193"/>
    </source>
</evidence>
<evidence type="ECO:0000259" key="12">
    <source>
        <dbReference type="PROSITE" id="PS51371"/>
    </source>
</evidence>
<keyword evidence="5" id="KW-0677">Repeat</keyword>
<dbReference type="InterPro" id="IPR046342">
    <property type="entry name" value="CBS_dom_sf"/>
</dbReference>
<evidence type="ECO:0000256" key="3">
    <source>
        <dbReference type="ARBA" id="ARBA00022475"/>
    </source>
</evidence>
<dbReference type="Pfam" id="PF00571">
    <property type="entry name" value="CBS"/>
    <property type="match status" value="2"/>
</dbReference>
<evidence type="ECO:0000256" key="6">
    <source>
        <dbReference type="ARBA" id="ARBA00022989"/>
    </source>
</evidence>
<feature type="transmembrane region" description="Helical" evidence="11">
    <location>
        <begin position="135"/>
        <end position="157"/>
    </location>
</feature>
<keyword evidence="4 10" id="KW-0812">Transmembrane</keyword>
<dbReference type="Gene3D" id="3.10.580.10">
    <property type="entry name" value="CBS-domain"/>
    <property type="match status" value="1"/>
</dbReference>
<comment type="similarity">
    <text evidence="2">Belongs to the UPF0053 family.</text>
</comment>
<dbReference type="InterPro" id="IPR016169">
    <property type="entry name" value="FAD-bd_PCMH_sub2"/>
</dbReference>
<evidence type="ECO:0000313" key="14">
    <source>
        <dbReference type="EMBL" id="KEZ86813.1"/>
    </source>
</evidence>
<keyword evidence="6 10" id="KW-1133">Transmembrane helix</keyword>
<dbReference type="InterPro" id="IPR051676">
    <property type="entry name" value="UPF0053_domain"/>
</dbReference>
<evidence type="ECO:0000313" key="15">
    <source>
        <dbReference type="Proteomes" id="UP000028542"/>
    </source>
</evidence>
<feature type="transmembrane region" description="Helical" evidence="11">
    <location>
        <begin position="6"/>
        <end position="30"/>
    </location>
</feature>
<evidence type="ECO:0000256" key="9">
    <source>
        <dbReference type="PROSITE-ProRule" id="PRU00703"/>
    </source>
</evidence>
<feature type="transmembrane region" description="Helical" evidence="11">
    <location>
        <begin position="103"/>
        <end position="123"/>
    </location>
</feature>
<dbReference type="PANTHER" id="PTHR43099:SF2">
    <property type="entry name" value="UPF0053 PROTEIN YRKA"/>
    <property type="match status" value="1"/>
</dbReference>
<keyword evidence="7 9" id="KW-0129">CBS domain</keyword>
<feature type="domain" description="CNNM transmembrane" evidence="13">
    <location>
        <begin position="1"/>
        <end position="201"/>
    </location>
</feature>
<dbReference type="InterPro" id="IPR005170">
    <property type="entry name" value="Transptr-assoc_dom"/>
</dbReference>
<dbReference type="CDD" id="cd04590">
    <property type="entry name" value="CBS_pair_CorC_HlyC_assoc"/>
    <property type="match status" value="1"/>
</dbReference>
<dbReference type="SMART" id="SM01091">
    <property type="entry name" value="CorC_HlyC"/>
    <property type="match status" value="1"/>
</dbReference>
<dbReference type="Proteomes" id="UP000028542">
    <property type="component" value="Unassembled WGS sequence"/>
</dbReference>
<dbReference type="GO" id="GO:0005886">
    <property type="term" value="C:plasma membrane"/>
    <property type="evidence" value="ECO:0007669"/>
    <property type="project" value="UniProtKB-SubCell"/>
</dbReference>
<dbReference type="Pfam" id="PF03471">
    <property type="entry name" value="CorC_HlyC"/>
    <property type="match status" value="1"/>
</dbReference>
<dbReference type="STRING" id="318464.IO99_08000"/>
<protein>
    <submittedName>
        <fullName evidence="14">Hemolysin</fullName>
    </submittedName>
</protein>
<reference evidence="14 15" key="1">
    <citation type="submission" date="2014-07" db="EMBL/GenBank/DDBJ databases">
        <title>Draft genome of Clostridium sulfidigenes 113A isolated from sediments associated with methane hydrate from Krishna Godavari basin.</title>
        <authorList>
            <person name="Honkalas V.S."/>
            <person name="Dabir A.P."/>
            <person name="Arora P."/>
            <person name="Dhakephalkar P.K."/>
        </authorList>
    </citation>
    <scope>NUCLEOTIDE SEQUENCE [LARGE SCALE GENOMIC DNA]</scope>
    <source>
        <strain evidence="14 15">113A</strain>
    </source>
</reference>
<evidence type="ECO:0000256" key="4">
    <source>
        <dbReference type="ARBA" id="ARBA00022692"/>
    </source>
</evidence>
<comment type="caution">
    <text evidence="14">The sequence shown here is derived from an EMBL/GenBank/DDBJ whole genome shotgun (WGS) entry which is preliminary data.</text>
</comment>
<dbReference type="EMBL" id="JPMD01000017">
    <property type="protein sequence ID" value="KEZ86813.1"/>
    <property type="molecule type" value="Genomic_DNA"/>
</dbReference>
<keyword evidence="15" id="KW-1185">Reference proteome</keyword>
<dbReference type="InterPro" id="IPR036318">
    <property type="entry name" value="FAD-bd_PCMH-like_sf"/>
</dbReference>
<dbReference type="AlphaFoldDB" id="A0A084JCX9"/>
<sequence>MDGSPSGSFILIFLLILINAFFASAEMAIVSLNKTKLNLLADEGNKKALLLQKILKDPNNFLSTIQVGITFAGFFASASAATSISVGFSDTLSGFGIPYSDKIALVVITLLISYLTLVLGELVPKRIALQNSEKVAMFSIKAIVLIAKFTKPFVWFLSCSTNLIMKLFGIKTDGMEDQVSREEIRSLIEIGQEQGAINKIEREMIDGIIEFDDTMAKEIMTPRTEAYLLEVNDSIKDNISYILSESFSRIPVYDKDFDNIVGVLYMKDIFASIVEKGIDNISIKDIMKKPYFVPETNSIDNLFRELQTNRNHMAILIDEYGGFSGIVTIEDIIEEVMGEICDEYDDEQPEIEKVDEENYIVSGLLTLSDLNDFLNLSLDSEVADTIGGLFLETFGTFPKDTNNHQVQIDNVTLKLLALDDRRIDKIHLIINKSNNIEF</sequence>
<evidence type="ECO:0000256" key="7">
    <source>
        <dbReference type="ARBA" id="ARBA00023122"/>
    </source>
</evidence>
<dbReference type="Gene3D" id="3.30.465.10">
    <property type="match status" value="1"/>
</dbReference>
<keyword evidence="8 10" id="KW-0472">Membrane</keyword>
<feature type="domain" description="CBS" evidence="12">
    <location>
        <begin position="286"/>
        <end position="343"/>
    </location>
</feature>
<evidence type="ECO:0000256" key="5">
    <source>
        <dbReference type="ARBA" id="ARBA00022737"/>
    </source>
</evidence>
<dbReference type="eggNOG" id="COG1253">
    <property type="taxonomic scope" value="Bacteria"/>
</dbReference>
<dbReference type="PROSITE" id="PS51846">
    <property type="entry name" value="CNNM"/>
    <property type="match status" value="1"/>
</dbReference>
<keyword evidence="3" id="KW-1003">Cell membrane</keyword>
<dbReference type="InterPro" id="IPR000644">
    <property type="entry name" value="CBS_dom"/>
</dbReference>
<feature type="domain" description="CBS" evidence="12">
    <location>
        <begin position="220"/>
        <end position="280"/>
    </location>
</feature>
<dbReference type="GO" id="GO:0050660">
    <property type="term" value="F:flavin adenine dinucleotide binding"/>
    <property type="evidence" value="ECO:0007669"/>
    <property type="project" value="InterPro"/>
</dbReference>